<accession>L1ICY2</accession>
<dbReference type="AlphaFoldDB" id="L1ICY2"/>
<sequence>MDTGASSLETAANRCSRASKCPPSPESEDFQEVARSNRKGNDQLVKRQKLAASSLDVEVMQVKLRNKTSICKVVRSERGAARMIAYAEKQDLFFWYLDINGLNTDIEEDVEESNNLHENDRNLPKIDGFALSSTMDTIWYLPANNVGNFKECLSKIFTVDCQKVTFSGTTIFPILLDLNVECGPPCRMLDLSVLVAGAVQANFHDMSKQRMYQRLSSELDICLDKLVPELKDLKAAKIPSKTLCACANALKIHWLYLSLFGGGDCQSVLDDKSRKCMLELDTVLVHALAHAEYVGLRIDFRALRNITTLLRSRQNELNEELSWRSEMQRDYAHVRAEGGNAQHPGQSIGLLDADSMKRMHAELREVQTSLYTFVDPIWKNAMKCRTKEVGNTEDLRDYRVHLNIKINEFAKSTLSTCRPQLHVIPPIRSFLVEGGSRQISIDFHDVFIADQDMVLIRCTIPHLMEWAIALVSEDAIFAECLVGEAVWDAVAKKWISMSGFPNCSGEIPISKQVEIIVDGLKRGNSLDIIAQNLMVPLAMFESVLSSFSSVFPSLVNKVGLHILVLQIASNEMLKVLGVAINLTKRALCRSAMRGSFCKPIMVKRRT</sequence>
<evidence type="ECO:0000313" key="2">
    <source>
        <dbReference type="EMBL" id="EKX34098.1"/>
    </source>
</evidence>
<protein>
    <submittedName>
        <fullName evidence="2 3">Uncharacterized protein</fullName>
    </submittedName>
</protein>
<feature type="region of interest" description="Disordered" evidence="1">
    <location>
        <begin position="1"/>
        <end position="42"/>
    </location>
</feature>
<name>L1ICY2_GUITC</name>
<feature type="compositionally biased region" description="Polar residues" evidence="1">
    <location>
        <begin position="1"/>
        <end position="10"/>
    </location>
</feature>
<dbReference type="KEGG" id="gtt:GUITHDRAFT_147448"/>
<reference evidence="2 4" key="1">
    <citation type="journal article" date="2012" name="Nature">
        <title>Algal genomes reveal evolutionary mosaicism and the fate of nucleomorphs.</title>
        <authorList>
            <consortium name="DOE Joint Genome Institute"/>
            <person name="Curtis B.A."/>
            <person name="Tanifuji G."/>
            <person name="Burki F."/>
            <person name="Gruber A."/>
            <person name="Irimia M."/>
            <person name="Maruyama S."/>
            <person name="Arias M.C."/>
            <person name="Ball S.G."/>
            <person name="Gile G.H."/>
            <person name="Hirakawa Y."/>
            <person name="Hopkins J.F."/>
            <person name="Kuo A."/>
            <person name="Rensing S.A."/>
            <person name="Schmutz J."/>
            <person name="Symeonidi A."/>
            <person name="Elias M."/>
            <person name="Eveleigh R.J."/>
            <person name="Herman E.K."/>
            <person name="Klute M.J."/>
            <person name="Nakayama T."/>
            <person name="Obornik M."/>
            <person name="Reyes-Prieto A."/>
            <person name="Armbrust E.V."/>
            <person name="Aves S.J."/>
            <person name="Beiko R.G."/>
            <person name="Coutinho P."/>
            <person name="Dacks J.B."/>
            <person name="Durnford D.G."/>
            <person name="Fast N.M."/>
            <person name="Green B.R."/>
            <person name="Grisdale C.J."/>
            <person name="Hempel F."/>
            <person name="Henrissat B."/>
            <person name="Hoppner M.P."/>
            <person name="Ishida K."/>
            <person name="Kim E."/>
            <person name="Koreny L."/>
            <person name="Kroth P.G."/>
            <person name="Liu Y."/>
            <person name="Malik S.B."/>
            <person name="Maier U.G."/>
            <person name="McRose D."/>
            <person name="Mock T."/>
            <person name="Neilson J.A."/>
            <person name="Onodera N.T."/>
            <person name="Poole A.M."/>
            <person name="Pritham E.J."/>
            <person name="Richards T.A."/>
            <person name="Rocap G."/>
            <person name="Roy S.W."/>
            <person name="Sarai C."/>
            <person name="Schaack S."/>
            <person name="Shirato S."/>
            <person name="Slamovits C.H."/>
            <person name="Spencer D.F."/>
            <person name="Suzuki S."/>
            <person name="Worden A.Z."/>
            <person name="Zauner S."/>
            <person name="Barry K."/>
            <person name="Bell C."/>
            <person name="Bharti A.K."/>
            <person name="Crow J.A."/>
            <person name="Grimwood J."/>
            <person name="Kramer R."/>
            <person name="Lindquist E."/>
            <person name="Lucas S."/>
            <person name="Salamov A."/>
            <person name="McFadden G.I."/>
            <person name="Lane C.E."/>
            <person name="Keeling P.J."/>
            <person name="Gray M.W."/>
            <person name="Grigoriev I.V."/>
            <person name="Archibald J.M."/>
        </authorList>
    </citation>
    <scope>NUCLEOTIDE SEQUENCE</scope>
    <source>
        <strain evidence="2 4">CCMP2712</strain>
    </source>
</reference>
<keyword evidence="4" id="KW-1185">Reference proteome</keyword>
<reference evidence="3" key="3">
    <citation type="submission" date="2016-03" db="UniProtKB">
        <authorList>
            <consortium name="EnsemblProtists"/>
        </authorList>
    </citation>
    <scope>IDENTIFICATION</scope>
</reference>
<reference evidence="4" key="2">
    <citation type="submission" date="2012-11" db="EMBL/GenBank/DDBJ databases">
        <authorList>
            <person name="Kuo A."/>
            <person name="Curtis B.A."/>
            <person name="Tanifuji G."/>
            <person name="Burki F."/>
            <person name="Gruber A."/>
            <person name="Irimia M."/>
            <person name="Maruyama S."/>
            <person name="Arias M.C."/>
            <person name="Ball S.G."/>
            <person name="Gile G.H."/>
            <person name="Hirakawa Y."/>
            <person name="Hopkins J.F."/>
            <person name="Rensing S.A."/>
            <person name="Schmutz J."/>
            <person name="Symeonidi A."/>
            <person name="Elias M."/>
            <person name="Eveleigh R.J."/>
            <person name="Herman E.K."/>
            <person name="Klute M.J."/>
            <person name="Nakayama T."/>
            <person name="Obornik M."/>
            <person name="Reyes-Prieto A."/>
            <person name="Armbrust E.V."/>
            <person name="Aves S.J."/>
            <person name="Beiko R.G."/>
            <person name="Coutinho P."/>
            <person name="Dacks J.B."/>
            <person name="Durnford D.G."/>
            <person name="Fast N.M."/>
            <person name="Green B.R."/>
            <person name="Grisdale C."/>
            <person name="Hempe F."/>
            <person name="Henrissat B."/>
            <person name="Hoppner M.P."/>
            <person name="Ishida K.-I."/>
            <person name="Kim E."/>
            <person name="Koreny L."/>
            <person name="Kroth P.G."/>
            <person name="Liu Y."/>
            <person name="Malik S.-B."/>
            <person name="Maier U.G."/>
            <person name="McRose D."/>
            <person name="Mock T."/>
            <person name="Neilson J.A."/>
            <person name="Onodera N.T."/>
            <person name="Poole A.M."/>
            <person name="Pritham E.J."/>
            <person name="Richards T.A."/>
            <person name="Rocap G."/>
            <person name="Roy S.W."/>
            <person name="Sarai C."/>
            <person name="Schaack S."/>
            <person name="Shirato S."/>
            <person name="Slamovits C.H."/>
            <person name="Spencer D.F."/>
            <person name="Suzuki S."/>
            <person name="Worden A.Z."/>
            <person name="Zauner S."/>
            <person name="Barry K."/>
            <person name="Bell C."/>
            <person name="Bharti A.K."/>
            <person name="Crow J.A."/>
            <person name="Grimwood J."/>
            <person name="Kramer R."/>
            <person name="Lindquist E."/>
            <person name="Lucas S."/>
            <person name="Salamov A."/>
            <person name="McFadden G.I."/>
            <person name="Lane C.E."/>
            <person name="Keeling P.J."/>
            <person name="Gray M.W."/>
            <person name="Grigoriev I.V."/>
            <person name="Archibald J.M."/>
        </authorList>
    </citation>
    <scope>NUCLEOTIDE SEQUENCE</scope>
    <source>
        <strain evidence="4">CCMP2712</strain>
    </source>
</reference>
<dbReference type="PaxDb" id="55529-EKX34098"/>
<dbReference type="HOGENOM" id="CLU_450917_0_0_1"/>
<dbReference type="RefSeq" id="XP_005821078.1">
    <property type="nucleotide sequence ID" value="XM_005821021.1"/>
</dbReference>
<dbReference type="GeneID" id="17290839"/>
<dbReference type="Proteomes" id="UP000011087">
    <property type="component" value="Unassembled WGS sequence"/>
</dbReference>
<gene>
    <name evidence="2" type="ORF">GUITHDRAFT_147448</name>
</gene>
<evidence type="ECO:0000313" key="3">
    <source>
        <dbReference type="EnsemblProtists" id="EKX34098"/>
    </source>
</evidence>
<dbReference type="EnsemblProtists" id="EKX34098">
    <property type="protein sequence ID" value="EKX34098"/>
    <property type="gene ID" value="GUITHDRAFT_147448"/>
</dbReference>
<dbReference type="EMBL" id="JH993119">
    <property type="protein sequence ID" value="EKX34098.1"/>
    <property type="molecule type" value="Genomic_DNA"/>
</dbReference>
<organism evidence="2">
    <name type="scientific">Guillardia theta (strain CCMP2712)</name>
    <name type="common">Cryptophyte</name>
    <dbReference type="NCBI Taxonomy" id="905079"/>
    <lineage>
        <taxon>Eukaryota</taxon>
        <taxon>Cryptophyceae</taxon>
        <taxon>Pyrenomonadales</taxon>
        <taxon>Geminigeraceae</taxon>
        <taxon>Guillardia</taxon>
    </lineage>
</organism>
<evidence type="ECO:0000256" key="1">
    <source>
        <dbReference type="SAM" id="MobiDB-lite"/>
    </source>
</evidence>
<evidence type="ECO:0000313" key="4">
    <source>
        <dbReference type="Proteomes" id="UP000011087"/>
    </source>
</evidence>
<proteinExistence type="predicted"/>